<evidence type="ECO:0000313" key="3">
    <source>
        <dbReference type="EMBL" id="CAK9872631.1"/>
    </source>
</evidence>
<dbReference type="SUPFAM" id="SSF50249">
    <property type="entry name" value="Nucleic acid-binding proteins"/>
    <property type="match status" value="1"/>
</dbReference>
<keyword evidence="4" id="KW-1185">Reference proteome</keyword>
<dbReference type="InterPro" id="IPR012340">
    <property type="entry name" value="NA-bd_OB-fold"/>
</dbReference>
<dbReference type="InterPro" id="IPR029026">
    <property type="entry name" value="tRNA_m1G_MTases_N"/>
</dbReference>
<gene>
    <name evidence="3" type="ORF">CSSPJE1EN2_LOCUS15201</name>
</gene>
<protein>
    <submittedName>
        <fullName evidence="3">Uncharacterized protein</fullName>
    </submittedName>
</protein>
<dbReference type="InterPro" id="IPR003750">
    <property type="entry name" value="Put_MeTrfase-C9orf114-like"/>
</dbReference>
<dbReference type="EMBL" id="OZ023704">
    <property type="protein sequence ID" value="CAK9872631.1"/>
    <property type="molecule type" value="Genomic_DNA"/>
</dbReference>
<evidence type="ECO:0000256" key="2">
    <source>
        <dbReference type="SAM" id="MobiDB-lite"/>
    </source>
</evidence>
<dbReference type="Pfam" id="PF02598">
    <property type="entry name" value="Methyltrn_RNA_3"/>
    <property type="match status" value="1"/>
</dbReference>
<proteinExistence type="inferred from homology"/>
<dbReference type="Proteomes" id="UP001497522">
    <property type="component" value="Chromosome 3"/>
</dbReference>
<reference evidence="3" key="1">
    <citation type="submission" date="2024-03" db="EMBL/GenBank/DDBJ databases">
        <authorList>
            <consortium name="ELIXIR-Norway"/>
            <consortium name="Elixir Norway"/>
        </authorList>
    </citation>
    <scope>NUCLEOTIDE SEQUENCE</scope>
</reference>
<feature type="compositionally biased region" description="Basic and acidic residues" evidence="2">
    <location>
        <begin position="55"/>
        <end position="65"/>
    </location>
</feature>
<sequence>MKKKKKKRKQQEQEEEEATEPASSHHRVLKFKLLDAENDALKAPDGESKKRRKKRDEALQVEKDCLSALPHEKKKKVKEKNDGAATSSRYTVSIAVAGSIIDNAQSFALATRLAGQIARAAAIFTVDEIVVFDDGVEGSSNKPPKWSEDGSESCGLFLSRILKYMETPQYLRHALIPKHNGLQFAGGLPPLDVPHQARRHEWLPYREGVKVVPPAAAGGSCVNVGLYQDVVIQQSLKPGARVTVAMGSTRPEHGEVRVLEVVPPEEPREKAGLYWGYTVRHTSCLSAVFTNCPFMGGYDYIIGTSEHGQKIRAAEFTIPKFKHLLIVFGGVAGLEESKELDKTIKVADVASLFDIYLNTCPGQGSRTIRTEEAVLISLQYLQDPIMRALDLPFPP</sequence>
<dbReference type="PANTHER" id="PTHR12150">
    <property type="entry name" value="CLASS IV SAM-BINDING METHYLTRANSFERASE-RELATED"/>
    <property type="match status" value="1"/>
</dbReference>
<accession>A0ABP1BBU9</accession>
<dbReference type="CDD" id="cd18086">
    <property type="entry name" value="HsC9orf114-like"/>
    <property type="match status" value="1"/>
</dbReference>
<name>A0ABP1BBU9_9BRYO</name>
<evidence type="ECO:0000313" key="4">
    <source>
        <dbReference type="Proteomes" id="UP001497522"/>
    </source>
</evidence>
<feature type="region of interest" description="Disordered" evidence="2">
    <location>
        <begin position="1"/>
        <end position="65"/>
    </location>
</feature>
<dbReference type="InterPro" id="IPR029028">
    <property type="entry name" value="Alpha/beta_knot_MTases"/>
</dbReference>
<dbReference type="Gene3D" id="3.40.1280.10">
    <property type="match status" value="1"/>
</dbReference>
<feature type="compositionally biased region" description="Basic and acidic residues" evidence="2">
    <location>
        <begin position="32"/>
        <end position="48"/>
    </location>
</feature>
<dbReference type="Gene3D" id="2.40.50.140">
    <property type="entry name" value="Nucleic acid-binding proteins"/>
    <property type="match status" value="1"/>
</dbReference>
<dbReference type="PANTHER" id="PTHR12150:SF13">
    <property type="entry name" value="METHYLTRANSFERASE C9ORF114-RELATED"/>
    <property type="match status" value="1"/>
</dbReference>
<evidence type="ECO:0000256" key="1">
    <source>
        <dbReference type="ARBA" id="ARBA00009841"/>
    </source>
</evidence>
<organism evidence="3 4">
    <name type="scientific">Sphagnum jensenii</name>
    <dbReference type="NCBI Taxonomy" id="128206"/>
    <lineage>
        <taxon>Eukaryota</taxon>
        <taxon>Viridiplantae</taxon>
        <taxon>Streptophyta</taxon>
        <taxon>Embryophyta</taxon>
        <taxon>Bryophyta</taxon>
        <taxon>Sphagnophytina</taxon>
        <taxon>Sphagnopsida</taxon>
        <taxon>Sphagnales</taxon>
        <taxon>Sphagnaceae</taxon>
        <taxon>Sphagnum</taxon>
    </lineage>
</organism>
<comment type="similarity">
    <text evidence="1">Belongs to the class IV-like SAM-binding methyltransferase superfamily.</text>
</comment>
<dbReference type="SUPFAM" id="SSF75217">
    <property type="entry name" value="alpha/beta knot"/>
    <property type="match status" value="1"/>
</dbReference>